<sequence>MAKHLFGPSLTALMLASGCATPAPESAPPGGAAGVPVATGDCAALGAAGIGWPDPTMRILSAKPVAAGATIDTGQGGKSPPLPAHCEVDGILAERTGQDGQSYAIRFKMRLPADWNRRFLFQGGGGTNGEIGNAVGMVTPGAPPALAQGFAVISQDSGHSNPIFADPAKGGAVAFGFDAQARADYGHASLKRSYDAARAILTRFYGGDPAHSYFVGCSKGGQEGMAFAQRYPEAFDGIVAAAPGFSLPKAAVQEAWDTRTFAAVVRPAGGAPMSFERLADSFSDADLGLARDAVLAACDVDDGLKDGIVGAFAQCTTARVRPQFEARQCKAGKTADCLSAAQIGALETSFAGARTSRGEPLYASFPWDSGMADPGWRIWKIGFPAQGGRPAAPAINVAMGAASLATIFSTPPRLLPPGPQGGFDYQLGYDFDRDAKAIFATGPGFPRSAWDDIGMRSPDLRRFQAHGGKMIVPQGVSDPVFSINDTLAWWGEVDARSGGRASSFVRVFPVPGMGHCAGGPATDQFNALDALVRWVEQGQAPDRIVATAGPASPWPGRTRPLCPYPLVARPAAPGEALEKAEGFVCRR</sequence>
<evidence type="ECO:0000256" key="4">
    <source>
        <dbReference type="ARBA" id="ARBA00022729"/>
    </source>
</evidence>
<dbReference type="PROSITE" id="PS51257">
    <property type="entry name" value="PROKAR_LIPOPROTEIN"/>
    <property type="match status" value="1"/>
</dbReference>
<dbReference type="PANTHER" id="PTHR33938">
    <property type="entry name" value="FERULOYL ESTERASE B-RELATED"/>
    <property type="match status" value="1"/>
</dbReference>
<evidence type="ECO:0000256" key="3">
    <source>
        <dbReference type="ARBA" id="ARBA00022723"/>
    </source>
</evidence>
<keyword evidence="7" id="KW-1015">Disulfide bond</keyword>
<dbReference type="PANTHER" id="PTHR33938:SF15">
    <property type="entry name" value="FERULOYL ESTERASE B-RELATED"/>
    <property type="match status" value="1"/>
</dbReference>
<dbReference type="Pfam" id="PF07519">
    <property type="entry name" value="Tannase"/>
    <property type="match status" value="1"/>
</dbReference>
<accession>A0ABV0BF27</accession>
<keyword evidence="2" id="KW-0719">Serine esterase</keyword>
<dbReference type="EMBL" id="JBDIZK010000018">
    <property type="protein sequence ID" value="MEN3749857.1"/>
    <property type="molecule type" value="Genomic_DNA"/>
</dbReference>
<feature type="chain" id="PRO_5046631640" evidence="8">
    <location>
        <begin position="23"/>
        <end position="587"/>
    </location>
</feature>
<evidence type="ECO:0000256" key="8">
    <source>
        <dbReference type="SAM" id="SignalP"/>
    </source>
</evidence>
<proteinExistence type="inferred from homology"/>
<keyword evidence="10" id="KW-1185">Reference proteome</keyword>
<evidence type="ECO:0000313" key="10">
    <source>
        <dbReference type="Proteomes" id="UP001427805"/>
    </source>
</evidence>
<keyword evidence="6" id="KW-0106">Calcium</keyword>
<dbReference type="GO" id="GO:0016787">
    <property type="term" value="F:hydrolase activity"/>
    <property type="evidence" value="ECO:0007669"/>
    <property type="project" value="UniProtKB-KW"/>
</dbReference>
<dbReference type="RefSeq" id="WP_346248908.1">
    <property type="nucleotide sequence ID" value="NZ_JBDIZK010000018.1"/>
</dbReference>
<keyword evidence="4 8" id="KW-0732">Signal</keyword>
<dbReference type="SUPFAM" id="SSF53474">
    <property type="entry name" value="alpha/beta-Hydrolases"/>
    <property type="match status" value="1"/>
</dbReference>
<evidence type="ECO:0000256" key="5">
    <source>
        <dbReference type="ARBA" id="ARBA00022801"/>
    </source>
</evidence>
<dbReference type="InterPro" id="IPR029058">
    <property type="entry name" value="AB_hydrolase_fold"/>
</dbReference>
<keyword evidence="3" id="KW-0479">Metal-binding</keyword>
<dbReference type="InterPro" id="IPR011118">
    <property type="entry name" value="Tannase/feruloyl_esterase"/>
</dbReference>
<comment type="caution">
    <text evidence="9">The sequence shown here is derived from an EMBL/GenBank/DDBJ whole genome shotgun (WGS) entry which is preliminary data.</text>
</comment>
<dbReference type="Proteomes" id="UP001427805">
    <property type="component" value="Unassembled WGS sequence"/>
</dbReference>
<evidence type="ECO:0000313" key="9">
    <source>
        <dbReference type="EMBL" id="MEN3749857.1"/>
    </source>
</evidence>
<feature type="signal peptide" evidence="8">
    <location>
        <begin position="1"/>
        <end position="22"/>
    </location>
</feature>
<evidence type="ECO:0000256" key="6">
    <source>
        <dbReference type="ARBA" id="ARBA00022837"/>
    </source>
</evidence>
<keyword evidence="5 9" id="KW-0378">Hydrolase</keyword>
<name>A0ABV0BF27_9SPHN</name>
<evidence type="ECO:0000256" key="1">
    <source>
        <dbReference type="ARBA" id="ARBA00006249"/>
    </source>
</evidence>
<dbReference type="Gene3D" id="3.40.50.1820">
    <property type="entry name" value="alpha/beta hydrolase"/>
    <property type="match status" value="1"/>
</dbReference>
<evidence type="ECO:0000256" key="2">
    <source>
        <dbReference type="ARBA" id="ARBA00022487"/>
    </source>
</evidence>
<gene>
    <name evidence="9" type="ORF">TPR58_21980</name>
</gene>
<organism evidence="9 10">
    <name type="scientific">Sphingomonas rustica</name>
    <dbReference type="NCBI Taxonomy" id="3103142"/>
    <lineage>
        <taxon>Bacteria</taxon>
        <taxon>Pseudomonadati</taxon>
        <taxon>Pseudomonadota</taxon>
        <taxon>Alphaproteobacteria</taxon>
        <taxon>Sphingomonadales</taxon>
        <taxon>Sphingomonadaceae</taxon>
        <taxon>Sphingomonas</taxon>
    </lineage>
</organism>
<reference evidence="9 10" key="1">
    <citation type="submission" date="2024-05" db="EMBL/GenBank/DDBJ databases">
        <title>Sphingomonas sp. HF-S3 16S ribosomal RNA gene Genome sequencing and assembly.</title>
        <authorList>
            <person name="Lee H."/>
        </authorList>
    </citation>
    <scope>NUCLEOTIDE SEQUENCE [LARGE SCALE GENOMIC DNA]</scope>
    <source>
        <strain evidence="9 10">HF-S3</strain>
    </source>
</reference>
<evidence type="ECO:0000256" key="7">
    <source>
        <dbReference type="ARBA" id="ARBA00023157"/>
    </source>
</evidence>
<comment type="similarity">
    <text evidence="1">Belongs to the tannase family.</text>
</comment>
<protein>
    <submittedName>
        <fullName evidence="9">Tannase/feruloyl esterase family alpha/beta hydrolase</fullName>
    </submittedName>
</protein>